<dbReference type="InterPro" id="IPR050736">
    <property type="entry name" value="Sensor_HK_Regulatory"/>
</dbReference>
<evidence type="ECO:0000313" key="9">
    <source>
        <dbReference type="Proteomes" id="UP000886751"/>
    </source>
</evidence>
<dbReference type="SMART" id="SM00387">
    <property type="entry name" value="HATPase_c"/>
    <property type="match status" value="1"/>
</dbReference>
<dbReference type="AlphaFoldDB" id="A0A9D2BU42"/>
<dbReference type="Gene3D" id="3.30.565.10">
    <property type="entry name" value="Histidine kinase-like ATPase, C-terminal domain"/>
    <property type="match status" value="1"/>
</dbReference>
<reference evidence="8" key="1">
    <citation type="journal article" date="2021" name="PeerJ">
        <title>Extensive microbial diversity within the chicken gut microbiome revealed by metagenomics and culture.</title>
        <authorList>
            <person name="Gilroy R."/>
            <person name="Ravi A."/>
            <person name="Getino M."/>
            <person name="Pursley I."/>
            <person name="Horton D.L."/>
            <person name="Alikhan N.F."/>
            <person name="Baker D."/>
            <person name="Gharbi K."/>
            <person name="Hall N."/>
            <person name="Watson M."/>
            <person name="Adriaenssens E.M."/>
            <person name="Foster-Nyarko E."/>
            <person name="Jarju S."/>
            <person name="Secka A."/>
            <person name="Antonio M."/>
            <person name="Oren A."/>
            <person name="Chaudhuri R.R."/>
            <person name="La Ragione R."/>
            <person name="Hildebrand F."/>
            <person name="Pallen M.J."/>
        </authorList>
    </citation>
    <scope>NUCLEOTIDE SEQUENCE</scope>
    <source>
        <strain evidence="8">ChiHecec2B26-7398</strain>
    </source>
</reference>
<comment type="catalytic activity">
    <reaction evidence="1">
        <text>ATP + protein L-histidine = ADP + protein N-phospho-L-histidine.</text>
        <dbReference type="EC" id="2.7.13.3"/>
    </reaction>
</comment>
<evidence type="ECO:0000313" key="8">
    <source>
        <dbReference type="EMBL" id="HIX94238.1"/>
    </source>
</evidence>
<dbReference type="PANTHER" id="PTHR43711">
    <property type="entry name" value="TWO-COMPONENT HISTIDINE KINASE"/>
    <property type="match status" value="1"/>
</dbReference>
<keyword evidence="5 8" id="KW-0418">Kinase</keyword>
<evidence type="ECO:0000256" key="3">
    <source>
        <dbReference type="ARBA" id="ARBA00022553"/>
    </source>
</evidence>
<evidence type="ECO:0000256" key="2">
    <source>
        <dbReference type="ARBA" id="ARBA00012438"/>
    </source>
</evidence>
<reference evidence="8" key="2">
    <citation type="submission" date="2021-04" db="EMBL/GenBank/DDBJ databases">
        <authorList>
            <person name="Gilroy R."/>
        </authorList>
    </citation>
    <scope>NUCLEOTIDE SEQUENCE</scope>
    <source>
        <strain evidence="8">ChiHecec2B26-7398</strain>
    </source>
</reference>
<dbReference type="PROSITE" id="PS50109">
    <property type="entry name" value="HIS_KIN"/>
    <property type="match status" value="1"/>
</dbReference>
<dbReference type="InterPro" id="IPR005467">
    <property type="entry name" value="His_kinase_dom"/>
</dbReference>
<evidence type="ECO:0000256" key="5">
    <source>
        <dbReference type="ARBA" id="ARBA00022777"/>
    </source>
</evidence>
<dbReference type="Pfam" id="PF02518">
    <property type="entry name" value="HATPase_c"/>
    <property type="match status" value="1"/>
</dbReference>
<dbReference type="PRINTS" id="PR00344">
    <property type="entry name" value="BCTRLSENSOR"/>
</dbReference>
<dbReference type="InterPro" id="IPR003594">
    <property type="entry name" value="HATPase_dom"/>
</dbReference>
<name>A0A9D2BU42_9FIRM</name>
<dbReference type="SMART" id="SM00388">
    <property type="entry name" value="HisKA"/>
    <property type="match status" value="1"/>
</dbReference>
<dbReference type="InterPro" id="IPR003661">
    <property type="entry name" value="HisK_dim/P_dom"/>
</dbReference>
<evidence type="ECO:0000256" key="1">
    <source>
        <dbReference type="ARBA" id="ARBA00000085"/>
    </source>
</evidence>
<dbReference type="Gene3D" id="1.10.287.130">
    <property type="match status" value="1"/>
</dbReference>
<dbReference type="PANTHER" id="PTHR43711:SF1">
    <property type="entry name" value="HISTIDINE KINASE 1"/>
    <property type="match status" value="1"/>
</dbReference>
<comment type="caution">
    <text evidence="8">The sequence shown here is derived from an EMBL/GenBank/DDBJ whole genome shotgun (WGS) entry which is preliminary data.</text>
</comment>
<keyword evidence="3" id="KW-0597">Phosphoprotein</keyword>
<proteinExistence type="predicted"/>
<dbReference type="SUPFAM" id="SSF47384">
    <property type="entry name" value="Homodimeric domain of signal transducing histidine kinase"/>
    <property type="match status" value="1"/>
</dbReference>
<feature type="domain" description="Histidine kinase" evidence="7">
    <location>
        <begin position="89"/>
        <end position="301"/>
    </location>
</feature>
<dbReference type="EMBL" id="DXEI01000035">
    <property type="protein sequence ID" value="HIX94238.1"/>
    <property type="molecule type" value="Genomic_DNA"/>
</dbReference>
<dbReference type="EC" id="2.7.13.3" evidence="2"/>
<dbReference type="InterPro" id="IPR036097">
    <property type="entry name" value="HisK_dim/P_sf"/>
</dbReference>
<protein>
    <recommendedName>
        <fullName evidence="2">histidine kinase</fullName>
        <ecNumber evidence="2">2.7.13.3</ecNumber>
    </recommendedName>
</protein>
<evidence type="ECO:0000259" key="7">
    <source>
        <dbReference type="PROSITE" id="PS50109"/>
    </source>
</evidence>
<sequence>MTPAVWLLCAAGLAALGAGGWALWRARRTVRRLDRMLAAAIDGGFVEELYDETALSALEGRMARLLQGSAAANRALAQEQAAVKTLISDISHQARTPMANVLLYAALLEETGLTDAQRARLAPLRAQAEKLHFLLENLIRASRLETGLLQLAPAPGPVAPLLRQAAGQAQAAARAKGVALTAAPCDAEACFDAKWTPEALYNLVDNAVKYTPPGGRVTVEAALTESFCRIDVADTGPGIPEAEQAAIFARFARGAAARDTEGLGIGLYLARQIAAGQGGFLRVRSAPGQGSVFSLYLPRQAVQSYQTVTLPKAP</sequence>
<dbReference type="Proteomes" id="UP000886751">
    <property type="component" value="Unassembled WGS sequence"/>
</dbReference>
<dbReference type="Pfam" id="PF00512">
    <property type="entry name" value="HisKA"/>
    <property type="match status" value="1"/>
</dbReference>
<dbReference type="SUPFAM" id="SSF55874">
    <property type="entry name" value="ATPase domain of HSP90 chaperone/DNA topoisomerase II/histidine kinase"/>
    <property type="match status" value="1"/>
</dbReference>
<keyword evidence="6" id="KW-0902">Two-component regulatory system</keyword>
<dbReference type="InterPro" id="IPR036890">
    <property type="entry name" value="HATPase_C_sf"/>
</dbReference>
<dbReference type="InterPro" id="IPR004358">
    <property type="entry name" value="Sig_transdc_His_kin-like_C"/>
</dbReference>
<organism evidence="8 9">
    <name type="scientific">Candidatus Gemmiger excrementipullorum</name>
    <dbReference type="NCBI Taxonomy" id="2838610"/>
    <lineage>
        <taxon>Bacteria</taxon>
        <taxon>Bacillati</taxon>
        <taxon>Bacillota</taxon>
        <taxon>Clostridia</taxon>
        <taxon>Eubacteriales</taxon>
        <taxon>Gemmiger</taxon>
    </lineage>
</organism>
<gene>
    <name evidence="8" type="ORF">H9846_02145</name>
</gene>
<keyword evidence="4" id="KW-0808">Transferase</keyword>
<dbReference type="GO" id="GO:0000155">
    <property type="term" value="F:phosphorelay sensor kinase activity"/>
    <property type="evidence" value="ECO:0007669"/>
    <property type="project" value="InterPro"/>
</dbReference>
<evidence type="ECO:0000256" key="4">
    <source>
        <dbReference type="ARBA" id="ARBA00022679"/>
    </source>
</evidence>
<dbReference type="CDD" id="cd00082">
    <property type="entry name" value="HisKA"/>
    <property type="match status" value="1"/>
</dbReference>
<dbReference type="CDD" id="cd00075">
    <property type="entry name" value="HATPase"/>
    <property type="match status" value="1"/>
</dbReference>
<accession>A0A9D2BU42</accession>
<evidence type="ECO:0000256" key="6">
    <source>
        <dbReference type="ARBA" id="ARBA00023012"/>
    </source>
</evidence>